<accession>A0A545U909</accession>
<feature type="transmembrane region" description="Helical" evidence="1">
    <location>
        <begin position="750"/>
        <end position="768"/>
    </location>
</feature>
<keyword evidence="1" id="KW-0812">Transmembrane</keyword>
<evidence type="ECO:0000256" key="1">
    <source>
        <dbReference type="SAM" id="Phobius"/>
    </source>
</evidence>
<evidence type="ECO:0000313" key="3">
    <source>
        <dbReference type="Proteomes" id="UP000315439"/>
    </source>
</evidence>
<dbReference type="EMBL" id="VIKS01000011">
    <property type="protein sequence ID" value="TQV85948.1"/>
    <property type="molecule type" value="Genomic_DNA"/>
</dbReference>
<dbReference type="RefSeq" id="WP_142932867.1">
    <property type="nucleotide sequence ID" value="NZ_ML660167.1"/>
</dbReference>
<reference evidence="2 3" key="1">
    <citation type="submission" date="2019-07" db="EMBL/GenBank/DDBJ databases">
        <title>Draft genome for Aliikangiella sp. M105.</title>
        <authorList>
            <person name="Wang G."/>
        </authorList>
    </citation>
    <scope>NUCLEOTIDE SEQUENCE [LARGE SCALE GENOMIC DNA]</scope>
    <source>
        <strain evidence="2 3">M105</strain>
    </source>
</reference>
<sequence>METITKKFTKRKNKSRLTNPVITVSNHSNKSLKENKANKFIEDTDLNQPALQVEQANNEDLTINPLAPSNQRLSVAVNVDDTSFLNDLDNDNALNDKENDFNDENLTINPLAQSNQRLSVAANVGDTSFLNDLDNNNNALNAFDEKQFDVKQRKSRAYTVFPDPNKKALSDLEKFLTQPKGNIFDNKAKNEEDAITDLATYHPSGFSTWRTQTEAQKTNWIKPTKEVSNALQELKKNVQKPRLDIDQRLSSLLDVVYSFENNGLVSAQILNDLFYLTDARLKQKLPHPMNPSPAESNLRKNATRLRNAIGSHPLQYSFLSSVNAEGYNAYLLSQISSNSSLGTGAANVLKSGYYSKVKGVSFIRNSATGRYSELIRGHRKQIRIFLSNPIDALGGQFKSSSSKIEEIDMLQAGKRLKEMLAKMDNMLASEPNKDADRKTILELDLAIAYMQESAKSLLRTKAAPNAKLIAGQILDYLDLFTMSDIDILNQDSSNLYNNLNLVRENLLATVSKDEVAAFDKFIERLHEPSEPEKEKEHRDKIMKELKEWNTAYENALYNNGKKPSKKFKGAGAQTVSYSGKAGTTSEKADDSGPAFLSDAHGNVLLASGGAVGGAYELLNIGERIYNLSRTGGVKEMTYADKGKFVDGALKTIKYGANITDAFLTTGGEAAAMVGNYAAGVIAAGVVVQSGVAAYKTVHKIKIADEIDSPEIRAEIRRRLKRKEFHMYAKMLGGTLAFVGGTLLIVGTAGIAAPVVAAAGGVVMGLLLAQKSSSKISKALKGTLKSREEFAETIITYMQKQVKEGHAQEVQNILKSLANDPLKRSAMLKGIMADDKSPERVIAAKLITNKLKTW</sequence>
<gene>
    <name evidence="2" type="ORF">FLL46_18695</name>
</gene>
<protein>
    <submittedName>
        <fullName evidence="2">Uncharacterized protein</fullName>
    </submittedName>
</protein>
<proteinExistence type="predicted"/>
<keyword evidence="1" id="KW-0472">Membrane</keyword>
<keyword evidence="1" id="KW-1133">Transmembrane helix</keyword>
<dbReference type="AlphaFoldDB" id="A0A545U909"/>
<dbReference type="Proteomes" id="UP000315439">
    <property type="component" value="Unassembled WGS sequence"/>
</dbReference>
<evidence type="ECO:0000313" key="2">
    <source>
        <dbReference type="EMBL" id="TQV85948.1"/>
    </source>
</evidence>
<name>A0A545U909_9GAMM</name>
<feature type="transmembrane region" description="Helical" evidence="1">
    <location>
        <begin position="726"/>
        <end position="744"/>
    </location>
</feature>
<organism evidence="2 3">
    <name type="scientific">Aliikangiella coralliicola</name>
    <dbReference type="NCBI Taxonomy" id="2592383"/>
    <lineage>
        <taxon>Bacteria</taxon>
        <taxon>Pseudomonadati</taxon>
        <taxon>Pseudomonadota</taxon>
        <taxon>Gammaproteobacteria</taxon>
        <taxon>Oceanospirillales</taxon>
        <taxon>Pleioneaceae</taxon>
        <taxon>Aliikangiella</taxon>
    </lineage>
</organism>
<keyword evidence="3" id="KW-1185">Reference proteome</keyword>
<comment type="caution">
    <text evidence="2">The sequence shown here is derived from an EMBL/GenBank/DDBJ whole genome shotgun (WGS) entry which is preliminary data.</text>
</comment>